<dbReference type="Pfam" id="PF05258">
    <property type="entry name" value="DciA"/>
    <property type="match status" value="1"/>
</dbReference>
<protein>
    <submittedName>
        <fullName evidence="1">Hypothetical cytosolic protein</fullName>
    </submittedName>
</protein>
<proteinExistence type="predicted"/>
<dbReference type="PANTHER" id="PTHR36456">
    <property type="entry name" value="UPF0232 PROTEIN SCO3875"/>
    <property type="match status" value="1"/>
</dbReference>
<evidence type="ECO:0000313" key="1">
    <source>
        <dbReference type="EMBL" id="CDG38609.1"/>
    </source>
</evidence>
<dbReference type="PANTHER" id="PTHR36456:SF1">
    <property type="entry name" value="UPF0232 PROTEIN SCO3875"/>
    <property type="match status" value="1"/>
</dbReference>
<accession>A0A060QBT5</accession>
<dbReference type="Proteomes" id="UP000027583">
    <property type="component" value="Unassembled WGS sequence"/>
</dbReference>
<dbReference type="InterPro" id="IPR007922">
    <property type="entry name" value="DciA-like"/>
</dbReference>
<sequence>MVDRERRTMTGRALGAILPQVTRPAFNRKPAPAVRLILDWAEIVGPALAAQTEPRKVSAGTLTIACTGPVALELQHLAPQLIERINNHCGPLRSGRDLRFDDGTQLVRKIRILQDPGIVRPATPAARPAPRPVAITGMKEGELQEVLSRLGGHILRRPRR</sequence>
<reference evidence="1 2" key="1">
    <citation type="journal article" date="2014" name="Genome Biol. Evol.">
        <title>Acetic acid bacteria genomes reveal functional traits for adaptation to life in insect guts.</title>
        <authorList>
            <person name="Chouaia B."/>
            <person name="Gaiarsa S."/>
            <person name="Crotti E."/>
            <person name="Comandatore F."/>
            <person name="Degli Esposti M."/>
            <person name="Ricci I."/>
            <person name="Alma A."/>
            <person name="Favia G."/>
            <person name="Bandi C."/>
            <person name="Daffonchio D."/>
        </authorList>
    </citation>
    <scope>NUCLEOTIDE SEQUENCE [LARGE SCALE GENOMIC DNA]</scope>
    <source>
        <strain evidence="1 2">SF2.1</strain>
    </source>
</reference>
<reference evidence="1 2" key="2">
    <citation type="journal article" date="2014" name="PLoS ONE">
        <title>Evolution of mitochondria reconstructed from the energy metabolism of living bacteria.</title>
        <authorList>
            <person name="Degli Esposti M."/>
            <person name="Chouaia B."/>
            <person name="Comandatore F."/>
            <person name="Crotti E."/>
            <person name="Sassera D."/>
            <person name="Lievens P.M."/>
            <person name="Daffonchio D."/>
            <person name="Bandi C."/>
        </authorList>
    </citation>
    <scope>NUCLEOTIDE SEQUENCE [LARGE SCALE GENOMIC DNA]</scope>
    <source>
        <strain evidence="1 2">SF2.1</strain>
    </source>
</reference>
<gene>
    <name evidence="1" type="ORF">ASAP_0564</name>
</gene>
<comment type="caution">
    <text evidence="1">The sequence shown here is derived from an EMBL/GenBank/DDBJ whole genome shotgun (WGS) entry which is preliminary data.</text>
</comment>
<dbReference type="EMBL" id="CBLX010000004">
    <property type="protein sequence ID" value="CDG38609.1"/>
    <property type="molecule type" value="Genomic_DNA"/>
</dbReference>
<name>A0A060QBT5_9PROT</name>
<organism evidence="1 2">
    <name type="scientific">Asaia bogorensis</name>
    <dbReference type="NCBI Taxonomy" id="91915"/>
    <lineage>
        <taxon>Bacteria</taxon>
        <taxon>Pseudomonadati</taxon>
        <taxon>Pseudomonadota</taxon>
        <taxon>Alphaproteobacteria</taxon>
        <taxon>Acetobacterales</taxon>
        <taxon>Acetobacteraceae</taxon>
        <taxon>Asaia</taxon>
    </lineage>
</organism>
<dbReference type="AlphaFoldDB" id="A0A060QBT5"/>
<evidence type="ECO:0000313" key="2">
    <source>
        <dbReference type="Proteomes" id="UP000027583"/>
    </source>
</evidence>
<dbReference type="eggNOG" id="COG5389">
    <property type="taxonomic scope" value="Bacteria"/>
</dbReference>